<protein>
    <submittedName>
        <fullName evidence="1">Uncharacterized protein</fullName>
    </submittedName>
</protein>
<organism evidence="1 2">
    <name type="scientific">Paenibacillus plantiphilus</name>
    <dbReference type="NCBI Taxonomy" id="2905650"/>
    <lineage>
        <taxon>Bacteria</taxon>
        <taxon>Bacillati</taxon>
        <taxon>Bacillota</taxon>
        <taxon>Bacilli</taxon>
        <taxon>Bacillales</taxon>
        <taxon>Paenibacillaceae</taxon>
        <taxon>Paenibacillus</taxon>
    </lineage>
</organism>
<name>A0ABM9BLK1_9BACL</name>
<dbReference type="EMBL" id="CAKMMF010000001">
    <property type="protein sequence ID" value="CAH1190004.1"/>
    <property type="molecule type" value="Genomic_DNA"/>
</dbReference>
<sequence>MYNSTNMAVNTLIAYAAVSGGTRQLDFGAAHDLLI</sequence>
<accession>A0ABM9BLK1</accession>
<comment type="caution">
    <text evidence="1">The sequence shown here is derived from an EMBL/GenBank/DDBJ whole genome shotgun (WGS) entry which is preliminary data.</text>
</comment>
<evidence type="ECO:0000313" key="2">
    <source>
        <dbReference type="Proteomes" id="UP000838686"/>
    </source>
</evidence>
<dbReference type="Proteomes" id="UP000838686">
    <property type="component" value="Unassembled WGS sequence"/>
</dbReference>
<reference evidence="1" key="1">
    <citation type="submission" date="2022-01" db="EMBL/GenBank/DDBJ databases">
        <authorList>
            <person name="Criscuolo A."/>
        </authorList>
    </citation>
    <scope>NUCLEOTIDE SEQUENCE</scope>
    <source>
        <strain evidence="1">CIP111893</strain>
    </source>
</reference>
<keyword evidence="2" id="KW-1185">Reference proteome</keyword>
<proteinExistence type="predicted"/>
<evidence type="ECO:0000313" key="1">
    <source>
        <dbReference type="EMBL" id="CAH1190004.1"/>
    </source>
</evidence>
<gene>
    <name evidence="1" type="ORF">PAECIP111893_00088</name>
</gene>